<dbReference type="Pfam" id="PF00474">
    <property type="entry name" value="SSF"/>
    <property type="match status" value="1"/>
</dbReference>
<dbReference type="Proteomes" id="UP000477010">
    <property type="component" value="Unassembled WGS sequence"/>
</dbReference>
<gene>
    <name evidence="9" type="ORF">GKD85_10605</name>
</gene>
<feature type="transmembrane region" description="Helical" evidence="8">
    <location>
        <begin position="138"/>
        <end position="162"/>
    </location>
</feature>
<feature type="transmembrane region" description="Helical" evidence="8">
    <location>
        <begin position="48"/>
        <end position="69"/>
    </location>
</feature>
<keyword evidence="3" id="KW-0813">Transport</keyword>
<evidence type="ECO:0000256" key="4">
    <source>
        <dbReference type="ARBA" id="ARBA00022692"/>
    </source>
</evidence>
<feature type="transmembrane region" description="Helical" evidence="8">
    <location>
        <begin position="385"/>
        <end position="402"/>
    </location>
</feature>
<reference evidence="9 10" key="1">
    <citation type="journal article" date="2019" name="Nat. Med.">
        <title>A library of human gut bacterial isolates paired with longitudinal multiomics data enables mechanistic microbiome research.</title>
        <authorList>
            <person name="Poyet M."/>
            <person name="Groussin M."/>
            <person name="Gibbons S.M."/>
            <person name="Avila-Pacheco J."/>
            <person name="Jiang X."/>
            <person name="Kearney S.M."/>
            <person name="Perrotta A.R."/>
            <person name="Berdy B."/>
            <person name="Zhao S."/>
            <person name="Lieberman T.D."/>
            <person name="Swanson P.K."/>
            <person name="Smith M."/>
            <person name="Roesemann S."/>
            <person name="Alexander J.E."/>
            <person name="Rich S.A."/>
            <person name="Livny J."/>
            <person name="Vlamakis H."/>
            <person name="Clish C."/>
            <person name="Bullock K."/>
            <person name="Deik A."/>
            <person name="Scott J."/>
            <person name="Pierce K.A."/>
            <person name="Xavier R.J."/>
            <person name="Alm E.J."/>
        </authorList>
    </citation>
    <scope>NUCLEOTIDE SEQUENCE [LARGE SCALE GENOMIC DNA]</scope>
    <source>
        <strain evidence="9 10">BIOML-B9</strain>
    </source>
</reference>
<dbReference type="InterPro" id="IPR001734">
    <property type="entry name" value="Na/solute_symporter"/>
</dbReference>
<dbReference type="InterPro" id="IPR038377">
    <property type="entry name" value="Na/Glc_symporter_sf"/>
</dbReference>
<evidence type="ECO:0000256" key="2">
    <source>
        <dbReference type="ARBA" id="ARBA00006434"/>
    </source>
</evidence>
<keyword evidence="5 8" id="KW-1133">Transmembrane helix</keyword>
<evidence type="ECO:0000256" key="5">
    <source>
        <dbReference type="ARBA" id="ARBA00022989"/>
    </source>
</evidence>
<feature type="transmembrane region" description="Helical" evidence="8">
    <location>
        <begin position="89"/>
        <end position="109"/>
    </location>
</feature>
<evidence type="ECO:0000256" key="1">
    <source>
        <dbReference type="ARBA" id="ARBA00004141"/>
    </source>
</evidence>
<keyword evidence="6 8" id="KW-0472">Membrane</keyword>
<comment type="similarity">
    <text evidence="2 7">Belongs to the sodium:solute symporter (SSF) (TC 2.A.21) family.</text>
</comment>
<dbReference type="GO" id="GO:0005886">
    <property type="term" value="C:plasma membrane"/>
    <property type="evidence" value="ECO:0007669"/>
    <property type="project" value="TreeGrafter"/>
</dbReference>
<sequence length="527" mass="55766">MAQDLGGFTIARSTSVTMLLIFSVYSIIIVGFGFYVKAQARKGGSDNLASFLTGGGNIGAFSIAMIAATNAMSGGSMVAAPGLSYAVGFASPLIYYSGFLTSAYCLGAVGRKIAILRERTGAVSYLQLLRLRFQSKGVVGALAVTGALGLVFFGCGQISAGAKIFAAVTGSNSYYLGLFLVIIISVVYTVSGGVKSLAKVAVIQGVVMLAATFSIIGVLIFKNTQMYGGVTQAMQSLAVTFPTILQAQSSGSFWNILGLSLFFGVGVGVMPHSLSVSMTYNDHKKLKLGILIATLTFFIVNGLMCMIGPLVRAINPNIAVADYTSMFVATNLLPSWVGGIIFSGVFAAVQSSIAGICISAGAILAKDFIVDCLMKEVPEKTQSRINYGVIIGVGVIGVLVALKPTDITQYMINFALGSIGGGWYWPILLGFYWKKATKTGMILSTIGGYGTYIVCYFLSSIIPYTKAWWGVAMGGVNAFIPAWIVSLICMVAGSLLTQNQKVPLGYYQVFFCSDYDEKYAKLDCKLR</sequence>
<feature type="transmembrane region" description="Helical" evidence="8">
    <location>
        <begin position="288"/>
        <end position="311"/>
    </location>
</feature>
<feature type="transmembrane region" description="Helical" evidence="8">
    <location>
        <begin position="468"/>
        <end position="496"/>
    </location>
</feature>
<name>A0A6A8KGU8_9FIRM</name>
<feature type="transmembrane region" description="Helical" evidence="8">
    <location>
        <begin position="16"/>
        <end position="36"/>
    </location>
</feature>
<dbReference type="InterPro" id="IPR050277">
    <property type="entry name" value="Sodium:Solute_Symporter"/>
</dbReference>
<dbReference type="AlphaFoldDB" id="A0A6A8KGU8"/>
<feature type="transmembrane region" description="Helical" evidence="8">
    <location>
        <begin position="336"/>
        <end position="364"/>
    </location>
</feature>
<dbReference type="Gene3D" id="1.20.1730.10">
    <property type="entry name" value="Sodium/glucose cotransporter"/>
    <property type="match status" value="1"/>
</dbReference>
<dbReference type="RefSeq" id="WP_002566165.1">
    <property type="nucleotide sequence ID" value="NZ_WKPZ01000015.1"/>
</dbReference>
<comment type="caution">
    <text evidence="9">The sequence shown here is derived from an EMBL/GenBank/DDBJ whole genome shotgun (WGS) entry which is preliminary data.</text>
</comment>
<feature type="transmembrane region" description="Helical" evidence="8">
    <location>
        <begin position="414"/>
        <end position="433"/>
    </location>
</feature>
<feature type="transmembrane region" description="Helical" evidence="8">
    <location>
        <begin position="174"/>
        <end position="194"/>
    </location>
</feature>
<accession>A0A6A8KGU8</accession>
<dbReference type="PROSITE" id="PS50283">
    <property type="entry name" value="NA_SOLUT_SYMP_3"/>
    <property type="match status" value="1"/>
</dbReference>
<protein>
    <submittedName>
        <fullName evidence="9">Uncharacterized protein</fullName>
    </submittedName>
</protein>
<dbReference type="EMBL" id="WKQE01000015">
    <property type="protein sequence ID" value="MSC81259.1"/>
    <property type="molecule type" value="Genomic_DNA"/>
</dbReference>
<dbReference type="PANTHER" id="PTHR48086:SF4">
    <property type="entry name" value="SODIUM_PANTOTHENATE SYMPORTER"/>
    <property type="match status" value="1"/>
</dbReference>
<feature type="transmembrane region" description="Helical" evidence="8">
    <location>
        <begin position="201"/>
        <end position="221"/>
    </location>
</feature>
<dbReference type="PANTHER" id="PTHR48086">
    <property type="entry name" value="SODIUM/PROLINE SYMPORTER-RELATED"/>
    <property type="match status" value="1"/>
</dbReference>
<evidence type="ECO:0000256" key="8">
    <source>
        <dbReference type="SAM" id="Phobius"/>
    </source>
</evidence>
<feature type="transmembrane region" description="Helical" evidence="8">
    <location>
        <begin position="440"/>
        <end position="462"/>
    </location>
</feature>
<dbReference type="GO" id="GO:0015233">
    <property type="term" value="F:pantothenate transmembrane transporter activity"/>
    <property type="evidence" value="ECO:0007669"/>
    <property type="project" value="TreeGrafter"/>
</dbReference>
<evidence type="ECO:0000256" key="6">
    <source>
        <dbReference type="ARBA" id="ARBA00023136"/>
    </source>
</evidence>
<keyword evidence="4 8" id="KW-0812">Transmembrane</keyword>
<proteinExistence type="inferred from homology"/>
<evidence type="ECO:0000313" key="9">
    <source>
        <dbReference type="EMBL" id="MSC81259.1"/>
    </source>
</evidence>
<organism evidence="9 10">
    <name type="scientific">Faecalibacterium prausnitzii</name>
    <dbReference type="NCBI Taxonomy" id="853"/>
    <lineage>
        <taxon>Bacteria</taxon>
        <taxon>Bacillati</taxon>
        <taxon>Bacillota</taxon>
        <taxon>Clostridia</taxon>
        <taxon>Eubacteriales</taxon>
        <taxon>Oscillospiraceae</taxon>
        <taxon>Faecalibacterium</taxon>
    </lineage>
</organism>
<evidence type="ECO:0000256" key="7">
    <source>
        <dbReference type="RuleBase" id="RU362091"/>
    </source>
</evidence>
<comment type="subcellular location">
    <subcellularLocation>
        <location evidence="1">Membrane</location>
        <topology evidence="1">Multi-pass membrane protein</topology>
    </subcellularLocation>
</comment>
<evidence type="ECO:0000256" key="3">
    <source>
        <dbReference type="ARBA" id="ARBA00022448"/>
    </source>
</evidence>
<feature type="transmembrane region" description="Helical" evidence="8">
    <location>
        <begin position="253"/>
        <end position="276"/>
    </location>
</feature>
<evidence type="ECO:0000313" key="10">
    <source>
        <dbReference type="Proteomes" id="UP000477010"/>
    </source>
</evidence>